<evidence type="ECO:0000313" key="4">
    <source>
        <dbReference type="Proteomes" id="UP001371218"/>
    </source>
</evidence>
<evidence type="ECO:0000259" key="2">
    <source>
        <dbReference type="Pfam" id="PF09906"/>
    </source>
</evidence>
<feature type="chain" id="PRO_5046284232" evidence="1">
    <location>
        <begin position="27"/>
        <end position="275"/>
    </location>
</feature>
<keyword evidence="1" id="KW-0732">Signal</keyword>
<dbReference type="Proteomes" id="UP001371218">
    <property type="component" value="Unassembled WGS sequence"/>
</dbReference>
<feature type="domain" description="DUF2135" evidence="2">
    <location>
        <begin position="212"/>
        <end position="258"/>
    </location>
</feature>
<dbReference type="Pfam" id="PF09906">
    <property type="entry name" value="DUF2135"/>
    <property type="match status" value="1"/>
</dbReference>
<keyword evidence="4" id="KW-1185">Reference proteome</keyword>
<accession>A0ABU9BJL0</accession>
<dbReference type="RefSeq" id="WP_341424380.1">
    <property type="nucleotide sequence ID" value="NZ_JBBUTG010000002.1"/>
</dbReference>
<protein>
    <submittedName>
        <fullName evidence="3">DUF2135 domain-containing protein</fullName>
    </submittedName>
</protein>
<evidence type="ECO:0000313" key="3">
    <source>
        <dbReference type="EMBL" id="MEK8030021.1"/>
    </source>
</evidence>
<dbReference type="Gene3D" id="2.60.120.380">
    <property type="match status" value="1"/>
</dbReference>
<dbReference type="InterPro" id="IPR019220">
    <property type="entry name" value="DUF2135"/>
</dbReference>
<reference evidence="3 4" key="1">
    <citation type="submission" date="2024-04" db="EMBL/GenBank/DDBJ databases">
        <title>Novel species of the genus Ideonella isolated from streams.</title>
        <authorList>
            <person name="Lu H."/>
        </authorList>
    </citation>
    <scope>NUCLEOTIDE SEQUENCE [LARGE SCALE GENOMIC DNA]</scope>
    <source>
        <strain evidence="3 4">DXS29W</strain>
    </source>
</reference>
<gene>
    <name evidence="3" type="ORF">AACH06_04225</name>
</gene>
<dbReference type="EMBL" id="JBBUTG010000002">
    <property type="protein sequence ID" value="MEK8030021.1"/>
    <property type="molecule type" value="Genomic_DNA"/>
</dbReference>
<comment type="caution">
    <text evidence="3">The sequence shown here is derived from an EMBL/GenBank/DDBJ whole genome shotgun (WGS) entry which is preliminary data.</text>
</comment>
<feature type="signal peptide" evidence="1">
    <location>
        <begin position="1"/>
        <end position="26"/>
    </location>
</feature>
<name>A0ABU9BJL0_9BURK</name>
<proteinExistence type="predicted"/>
<sequence>MIQHLSFRTSLAFAAAGLAAVMTVGAAAQDAPRTTTIDTPAGGWRASDSTQRDFVQTVNYPASNVNTEGRSKSALIAGRVARDIAGASKQGGRQPARLVVDGVALPLDVSESGEFARPWSFGPGAHGVSVRPGGSASGERRVQFYEANANRVSPRLRVVLSWDTDMTDIDLHVVSPDGQHVWYGERVVPNGGALDVDVTTGFGPEIYAHPSPAPGVYHVYVNYYGSGERNDIITVAQVAVIENEGTPREKQQVFRVPLRKPGELTLVRSFVVAGR</sequence>
<organism evidence="3 4">
    <name type="scientific">Ideonella lacteola</name>
    <dbReference type="NCBI Taxonomy" id="2984193"/>
    <lineage>
        <taxon>Bacteria</taxon>
        <taxon>Pseudomonadati</taxon>
        <taxon>Pseudomonadota</taxon>
        <taxon>Betaproteobacteria</taxon>
        <taxon>Burkholderiales</taxon>
        <taxon>Sphaerotilaceae</taxon>
        <taxon>Ideonella</taxon>
    </lineage>
</organism>
<evidence type="ECO:0000256" key="1">
    <source>
        <dbReference type="SAM" id="SignalP"/>
    </source>
</evidence>